<dbReference type="Proteomes" id="UP000533905">
    <property type="component" value="Unassembled WGS sequence"/>
</dbReference>
<dbReference type="RefSeq" id="WP_171081561.1">
    <property type="nucleotide sequence ID" value="NZ_JABAIV010000001.1"/>
</dbReference>
<keyword evidence="4" id="KW-1185">Reference proteome</keyword>
<gene>
    <name evidence="3" type="ORF">HGB41_04815</name>
</gene>
<comment type="caution">
    <text evidence="3">The sequence shown here is derived from an EMBL/GenBank/DDBJ whole genome shotgun (WGS) entry which is preliminary data.</text>
</comment>
<dbReference type="EMBL" id="JABAIV010000001">
    <property type="protein sequence ID" value="NNG22320.1"/>
    <property type="molecule type" value="Genomic_DNA"/>
</dbReference>
<dbReference type="SUPFAM" id="SSF159894">
    <property type="entry name" value="YgaC/TfoX-N like"/>
    <property type="match status" value="1"/>
</dbReference>
<feature type="domain" description="TfoX N-terminal" evidence="2">
    <location>
        <begin position="20"/>
        <end position="95"/>
    </location>
</feature>
<dbReference type="AlphaFoldDB" id="A0A7Y2JWK1"/>
<dbReference type="Gene3D" id="3.30.1460.30">
    <property type="entry name" value="YgaC/TfoX-N like chaperone"/>
    <property type="match status" value="1"/>
</dbReference>
<feature type="compositionally biased region" description="Basic residues" evidence="1">
    <location>
        <begin position="102"/>
        <end position="115"/>
    </location>
</feature>
<sequence>MSTDLSFVEYVAETARLGSRLTYKKLFGEYALYLDEKVVAFVCDNSVYIKPSQAVTTLAPDLPQGPPYPGAKDYPIADELLDDPDALRRLILDTAEQMPPPKAKKPPKARRGAAG</sequence>
<organism evidence="3 4">
    <name type="scientific">Telluria aromaticivorans</name>
    <dbReference type="NCBI Taxonomy" id="2725995"/>
    <lineage>
        <taxon>Bacteria</taxon>
        <taxon>Pseudomonadati</taxon>
        <taxon>Pseudomonadota</taxon>
        <taxon>Betaproteobacteria</taxon>
        <taxon>Burkholderiales</taxon>
        <taxon>Oxalobacteraceae</taxon>
        <taxon>Telluria group</taxon>
        <taxon>Telluria</taxon>
    </lineage>
</organism>
<feature type="region of interest" description="Disordered" evidence="1">
    <location>
        <begin position="93"/>
        <end position="115"/>
    </location>
</feature>
<proteinExistence type="predicted"/>
<protein>
    <submittedName>
        <fullName evidence="3">TfoX/Sxy family protein</fullName>
    </submittedName>
</protein>
<evidence type="ECO:0000313" key="3">
    <source>
        <dbReference type="EMBL" id="NNG22320.1"/>
    </source>
</evidence>
<reference evidence="3 4" key="1">
    <citation type="submission" date="2020-04" db="EMBL/GenBank/DDBJ databases">
        <title>Massilia sp. nov., a cold adapted bacteria isolated from Arctic soil.</title>
        <authorList>
            <person name="Son J."/>
            <person name="Ka J.-O."/>
        </authorList>
    </citation>
    <scope>NUCLEOTIDE SEQUENCE [LARGE SCALE GENOMIC DNA]</scope>
    <source>
        <strain evidence="3 4">ML15P13</strain>
    </source>
</reference>
<dbReference type="InterPro" id="IPR007076">
    <property type="entry name" value="TfoX_N"/>
</dbReference>
<evidence type="ECO:0000259" key="2">
    <source>
        <dbReference type="Pfam" id="PF04993"/>
    </source>
</evidence>
<dbReference type="Pfam" id="PF04993">
    <property type="entry name" value="TfoX_N"/>
    <property type="match status" value="1"/>
</dbReference>
<evidence type="ECO:0000256" key="1">
    <source>
        <dbReference type="SAM" id="MobiDB-lite"/>
    </source>
</evidence>
<evidence type="ECO:0000313" key="4">
    <source>
        <dbReference type="Proteomes" id="UP000533905"/>
    </source>
</evidence>
<accession>A0A7Y2JWK1</accession>
<name>A0A7Y2JWK1_9BURK</name>